<organism evidence="5 6">
    <name type="scientific">Cottoperca gobio</name>
    <name type="common">Frogmouth</name>
    <name type="synonym">Aphritis gobio</name>
    <dbReference type="NCBI Taxonomy" id="56716"/>
    <lineage>
        <taxon>Eukaryota</taxon>
        <taxon>Metazoa</taxon>
        <taxon>Chordata</taxon>
        <taxon>Craniata</taxon>
        <taxon>Vertebrata</taxon>
        <taxon>Euteleostomi</taxon>
        <taxon>Actinopterygii</taxon>
        <taxon>Neopterygii</taxon>
        <taxon>Teleostei</taxon>
        <taxon>Neoteleostei</taxon>
        <taxon>Acanthomorphata</taxon>
        <taxon>Eupercaria</taxon>
        <taxon>Perciformes</taxon>
        <taxon>Notothenioidei</taxon>
        <taxon>Bovichtidae</taxon>
        <taxon>Cottoperca</taxon>
    </lineage>
</organism>
<feature type="region of interest" description="Disordered" evidence="2">
    <location>
        <begin position="2064"/>
        <end position="2101"/>
    </location>
</feature>
<evidence type="ECO:0000256" key="1">
    <source>
        <dbReference type="SAM" id="Coils"/>
    </source>
</evidence>
<feature type="region of interest" description="Disordered" evidence="2">
    <location>
        <begin position="220"/>
        <end position="249"/>
    </location>
</feature>
<feature type="region of interest" description="Disordered" evidence="2">
    <location>
        <begin position="980"/>
        <end position="1060"/>
    </location>
</feature>
<keyword evidence="5" id="KW-1185">Reference proteome</keyword>
<feature type="domain" description="ZAD" evidence="3">
    <location>
        <begin position="11"/>
        <end position="81"/>
    </location>
</feature>
<feature type="region of interest" description="Disordered" evidence="2">
    <location>
        <begin position="1632"/>
        <end position="1680"/>
    </location>
</feature>
<dbReference type="GO" id="GO:0008270">
    <property type="term" value="F:zinc ion binding"/>
    <property type="evidence" value="ECO:0007669"/>
    <property type="project" value="InterPro"/>
</dbReference>
<dbReference type="GO" id="GO:0007098">
    <property type="term" value="P:centrosome cycle"/>
    <property type="evidence" value="ECO:0007669"/>
    <property type="project" value="TreeGrafter"/>
</dbReference>
<keyword evidence="1" id="KW-0175">Coiled coil</keyword>
<feature type="compositionally biased region" description="Acidic residues" evidence="2">
    <location>
        <begin position="1012"/>
        <end position="1035"/>
    </location>
</feature>
<dbReference type="OrthoDB" id="10255000at2759"/>
<feature type="coiled-coil region" evidence="1">
    <location>
        <begin position="2219"/>
        <end position="2285"/>
    </location>
</feature>
<evidence type="ECO:0000259" key="4">
    <source>
        <dbReference type="Pfam" id="PF18615"/>
    </source>
</evidence>
<feature type="coiled-coil region" evidence="1">
    <location>
        <begin position="685"/>
        <end position="730"/>
    </location>
</feature>
<name>A0A6J2PI32_COTGO</name>
<feature type="region of interest" description="Disordered" evidence="2">
    <location>
        <begin position="629"/>
        <end position="650"/>
    </location>
</feature>
<dbReference type="InterPro" id="IPR040947">
    <property type="entry name" value="SMYLE_N"/>
</dbReference>
<dbReference type="GO" id="GO:0005634">
    <property type="term" value="C:nucleus"/>
    <property type="evidence" value="ECO:0007669"/>
    <property type="project" value="InterPro"/>
</dbReference>
<evidence type="ECO:0000259" key="3">
    <source>
        <dbReference type="Pfam" id="PF07776"/>
    </source>
</evidence>
<dbReference type="GO" id="GO:0005813">
    <property type="term" value="C:centrosome"/>
    <property type="evidence" value="ECO:0007669"/>
    <property type="project" value="TreeGrafter"/>
</dbReference>
<feature type="region of interest" description="Disordered" evidence="2">
    <location>
        <begin position="1565"/>
        <end position="1591"/>
    </location>
</feature>
<dbReference type="GO" id="GO:0005794">
    <property type="term" value="C:Golgi apparatus"/>
    <property type="evidence" value="ECO:0007669"/>
    <property type="project" value="TreeGrafter"/>
</dbReference>
<dbReference type="PANTHER" id="PTHR46501:SF2">
    <property type="entry name" value="MYOMEGALIN"/>
    <property type="match status" value="1"/>
</dbReference>
<dbReference type="GO" id="GO:0090063">
    <property type="term" value="P:positive regulation of microtubule nucleation"/>
    <property type="evidence" value="ECO:0007669"/>
    <property type="project" value="TreeGrafter"/>
</dbReference>
<dbReference type="PANTHER" id="PTHR46501">
    <property type="entry name" value="MYOMEGALIN"/>
    <property type="match status" value="1"/>
</dbReference>
<feature type="region of interest" description="Disordered" evidence="2">
    <location>
        <begin position="2308"/>
        <end position="2332"/>
    </location>
</feature>
<feature type="compositionally biased region" description="Polar residues" evidence="2">
    <location>
        <begin position="225"/>
        <end position="239"/>
    </location>
</feature>
<dbReference type="GO" id="GO:1903358">
    <property type="term" value="P:regulation of Golgi organization"/>
    <property type="evidence" value="ECO:0007669"/>
    <property type="project" value="TreeGrafter"/>
</dbReference>
<feature type="region of interest" description="Disordered" evidence="2">
    <location>
        <begin position="297"/>
        <end position="319"/>
    </location>
</feature>
<feature type="compositionally biased region" description="Low complexity" evidence="2">
    <location>
        <begin position="2308"/>
        <end position="2319"/>
    </location>
</feature>
<evidence type="ECO:0000313" key="5">
    <source>
        <dbReference type="Proteomes" id="UP000504630"/>
    </source>
</evidence>
<reference evidence="6" key="1">
    <citation type="submission" date="2025-08" db="UniProtKB">
        <authorList>
            <consortium name="RefSeq"/>
        </authorList>
    </citation>
    <scope>IDENTIFICATION</scope>
</reference>
<gene>
    <name evidence="6" type="primary">pde4dip</name>
</gene>
<feature type="coiled-coil region" evidence="1">
    <location>
        <begin position="466"/>
        <end position="514"/>
    </location>
</feature>
<accession>A0A6J2PI32</accession>
<feature type="region of interest" description="Disordered" evidence="2">
    <location>
        <begin position="1259"/>
        <end position="1297"/>
    </location>
</feature>
<feature type="compositionally biased region" description="Basic and acidic residues" evidence="2">
    <location>
        <begin position="980"/>
        <end position="990"/>
    </location>
</feature>
<feature type="region of interest" description="Disordered" evidence="2">
    <location>
        <begin position="1362"/>
        <end position="1416"/>
    </location>
</feature>
<dbReference type="Proteomes" id="UP000504630">
    <property type="component" value="Chromosome 4"/>
</dbReference>
<feature type="compositionally biased region" description="Basic and acidic residues" evidence="2">
    <location>
        <begin position="1277"/>
        <end position="1288"/>
    </location>
</feature>
<dbReference type="GO" id="GO:0060090">
    <property type="term" value="F:molecular adaptor activity"/>
    <property type="evidence" value="ECO:0007669"/>
    <property type="project" value="TreeGrafter"/>
</dbReference>
<feature type="compositionally biased region" description="Acidic residues" evidence="2">
    <location>
        <begin position="1129"/>
        <end position="1162"/>
    </location>
</feature>
<dbReference type="CTD" id="9659"/>
<dbReference type="InParanoid" id="A0A6J2PI32"/>
<feature type="region of interest" description="Disordered" evidence="2">
    <location>
        <begin position="1113"/>
        <end position="1168"/>
    </location>
</feature>
<evidence type="ECO:0000313" key="6">
    <source>
        <dbReference type="RefSeq" id="XP_029284951.1"/>
    </source>
</evidence>
<dbReference type="GeneID" id="115006696"/>
<dbReference type="Pfam" id="PF07776">
    <property type="entry name" value="zf-AD"/>
    <property type="match status" value="1"/>
</dbReference>
<feature type="region of interest" description="Disordered" evidence="2">
    <location>
        <begin position="1310"/>
        <end position="1340"/>
    </location>
</feature>
<feature type="compositionally biased region" description="Polar residues" evidence="2">
    <location>
        <begin position="1577"/>
        <end position="1588"/>
    </location>
</feature>
<feature type="compositionally biased region" description="Polar residues" evidence="2">
    <location>
        <begin position="1381"/>
        <end position="1391"/>
    </location>
</feature>
<feature type="domain" description="Short myomegalin-like EB1 binding protein N-terminal" evidence="4">
    <location>
        <begin position="134"/>
        <end position="413"/>
    </location>
</feature>
<feature type="region of interest" description="Disordered" evidence="2">
    <location>
        <begin position="166"/>
        <end position="192"/>
    </location>
</feature>
<dbReference type="InterPro" id="IPR052593">
    <property type="entry name" value="MT-associated_AKAP9-binding"/>
</dbReference>
<dbReference type="Pfam" id="PF18615">
    <property type="entry name" value="SMYLE_N"/>
    <property type="match status" value="1"/>
</dbReference>
<dbReference type="KEGG" id="cgob:115006696"/>
<sequence>MLDVVKMKEACRICARELCGNQRRWIFHPAAKLNLQVLLSHALGHELTRDGRGEFACSKCAFMLDRMYRFDTVIARVEALSLERLHKLLLEKDRLRHCIGGLFRKNNAEEGNVVPPGAIVGVVETDVGSEDSPVVDLSALQDGRYSDMIQDDLTYSVYESWADKEDPALDNPTHHHHHHQCPGADSLSGQKPRRCRGCAVLRVADSDYEAVCKVPRRVGCKSGRRSTSCGPSTRYSTATPGGEDPARIPGESEATAVTFDSSLAELDTDKIMFDRTSPSPSSSVESLDTAVDVSCLPVNHKEREETEPEKDPEEVPARRDTLWDKPLSESSLSGLEVLLSLLRDWDYRPVKPQRGSRLPVLVKTKGLSLPLPIPLRLSCGGAADCELYPHQPVPEVMTPCPQQELQVELAEMEEQWLDDYVQCGPFQQRLIDEQQGQLSQYESAAGQCVGELQKAQDQVCSLQAKIRESETRNQKLQVRLGEMELELRAAREEAQRQERNIQNITDTANSKEAEAAELYRVIEEQNKMLCSLKELTNRNQLQQLQVSGADSIRGHSEVLALQASLFQAQLELQADQREQRQASRTQEDLSRALQRLEKDLQGALQHRRETERHNQDLQLALENARSALQEREEQLREGEQKRQRQDEEREKAVRELRTSLQTKEQLIEDYCELLEDPKDKRDSLLQKLRQRIKERDRALERAVDEKFRSVEEKEEETRRLRLLLREKERDLERQHCVLSNNEETITSLEVLVRGKALELEHVCDAWRNVQRQQQESGERQSSILRERDGIIGQLQAALHARTQEAQDMRCSLLAQIQSAPSDVLEELKIRLQLKDRLFQEVLADRTQQAQEHHEQVQDLLRTISSRDQYIQDSASRLGEVMGEQTGRLQELRRQLSSGVRSRSDSDSAVELQAMQEELRLALRRERESQELSRGQASREDSLTRTLHVKEEIIRDFQRQMVEPSGLPLVERLTLEVQKLREGLVQRDGPPDRGPVPGRDRPNSRQPEFGELSSEDEDEADDDFNSDYTESVDEEESRLRVNTQGSGGTGKPPSQDTLFEGQGLMEVKQLVEQKRAVERELGELKAQLEKAGFSSLSQMRKALFSLQAENGGLKHQLTEGLQPDRKQNELDGEEEEEELDVTIEGVEEDDEEEEGSEMWDTWDGEPSLSQTNIQSCELRANRPESLHLITDSSQDVPGIELSAGKQQGAASSVMCGKKVCLQQKSEELQERLMVSEATVQAQAEQLKDYRELLTETTVQQDSKQIQVDLQDMGYETSGRSENEAEREDTSSPEFDDLEMCTSLDCGTQWWPADSSSSSATFTKTTTQSSGDGDEMSSLQHLVEDLRSQLTRSQGVIRGLQSRLRSLSTSSDNGPSTPRKVNWSFQASPSQSAAEDDEGWQSSDGGPLASPRHPHPDKGLQELVCRVDALEDQLRKGGKKSVSEDVKSATWPGKFDTLIQAQARELSHLRQRLREGRGVCNILTQHLGDTTKAFEELLRANDIDYYMGQSFRDQLAQSGALAQRVSAKISGRDHSEDPDEKTELLAIRLSKELQQKDKVIESLRTKLNEHHHHHHRSDTPSSNHALSDTTDQSDRISYVSDEHGSTNEDLDLCSEMDAASELGQKETRTCTRVSTDCHSHSGTSSHHTSVPPSVTSPHRSQSFLSSPSMHCPSSPHKPTDMLTQKAPTSVFTSTPFHPPPFSSFTQRAPLPFNPHPTTLRTRFPGNGGVGFSLAEVHQELQMLQMQLGDNDRFSTPQSKPLQGFPFAHQQPDSSAYMPLSYHGYQPSPFSSATSSSLDASSAMKAGASLLESSALWDMSYGTRPLRLGADLSSGSSGYQSGTSNAGSDLMKEHLREIRSLRQRLEDSIQTNDRLRQQLEERLARTSIEKGAPTNIYIQGLDSVGQISTEIRLLKEENVSLQNQLKQATREASKEAEHLNEAELEAEKWAEQSRKLQAEAEARSQEIAQLKQYRQTNQEAINSLQHEVSVLKQQLCESHSLVHSLQCELQVYHRVCGVNTNTHAAGQASDGDKLGHSAVTFDPRDLHIQLEQQLSGQDTHPRSRRQLFNENVPSPPVRDTGLVSPSSPLHPAQKQAEESGAADQASILQGQAPDGSFANHHGRHAVGHIDDFKALQQQILEGSALLLKMETGLYSLSTPQEFSLHQVRETPSDSGSVRKMLSDTKTLRQILEEAGSLLRMFWRAALPNHQETKQDQSLREEVVSLRLKLSEQEQALKDAMERVKSSNRTKDSMEHFIVNQLSRTHDVLRKAKTNLQENELRISSLRRASFSPSPSSSFSFSPTSFSFSPTSSSFPTSSSSSPHWPGKGENTGRFCELSFSPDWGFLKPRTSSSSSSSAVHQRPLQSATL</sequence>
<dbReference type="RefSeq" id="XP_029284951.1">
    <property type="nucleotide sequence ID" value="XM_029429091.1"/>
</dbReference>
<dbReference type="InterPro" id="IPR012934">
    <property type="entry name" value="Znf_AD"/>
</dbReference>
<proteinExistence type="predicted"/>
<feature type="compositionally biased region" description="Low complexity" evidence="2">
    <location>
        <begin position="1638"/>
        <end position="1674"/>
    </location>
</feature>
<protein>
    <submittedName>
        <fullName evidence="6">Myomegalin isoform X1</fullName>
    </submittedName>
</protein>
<feature type="region of interest" description="Disordered" evidence="2">
    <location>
        <begin position="2345"/>
        <end position="2366"/>
    </location>
</feature>
<feature type="compositionally biased region" description="Low complexity" evidence="2">
    <location>
        <begin position="1313"/>
        <end position="1328"/>
    </location>
</feature>
<feature type="coiled-coil region" evidence="1">
    <location>
        <begin position="1848"/>
        <end position="1991"/>
    </location>
</feature>
<evidence type="ECO:0000256" key="2">
    <source>
        <dbReference type="SAM" id="MobiDB-lite"/>
    </source>
</evidence>